<gene>
    <name evidence="3" type="ORF">B0I08_101199</name>
</gene>
<dbReference type="Proteomes" id="UP000237983">
    <property type="component" value="Unassembled WGS sequence"/>
</dbReference>
<sequence>MRRANVPKTRIVVALTAALGAALVLAGCVNGAPAPTTTPSTRPSSSSEAPVTTEPLVLDPAGSAQDNLPFFASVVEEFLASAPDSQGPAIIDHLASVGFDKATMEVTPDTTAVGLEADNIQFSVRINDSCLVGQYGNVGIHTIATSVLATGTCLVGETRAIDW</sequence>
<protein>
    <recommendedName>
        <fullName evidence="2">DUF6993 domain-containing protein</fullName>
    </recommendedName>
</protein>
<dbReference type="Pfam" id="PF22504">
    <property type="entry name" value="DUF6993"/>
    <property type="match status" value="1"/>
</dbReference>
<evidence type="ECO:0000313" key="3">
    <source>
        <dbReference type="EMBL" id="PRY70074.1"/>
    </source>
</evidence>
<dbReference type="InterPro" id="IPR054262">
    <property type="entry name" value="DUF6993"/>
</dbReference>
<feature type="domain" description="DUF6993" evidence="2">
    <location>
        <begin position="76"/>
        <end position="157"/>
    </location>
</feature>
<name>A0A2T0VIL8_9MICO</name>
<reference evidence="3 4" key="1">
    <citation type="submission" date="2018-03" db="EMBL/GenBank/DDBJ databases">
        <title>Genomic Encyclopedia of Type Strains, Phase III (KMG-III): the genomes of soil and plant-associated and newly described type strains.</title>
        <authorList>
            <person name="Whitman W."/>
        </authorList>
    </citation>
    <scope>NUCLEOTIDE SEQUENCE [LARGE SCALE GENOMIC DNA]</scope>
    <source>
        <strain evidence="3 4">CGMCC 1.12484</strain>
    </source>
</reference>
<dbReference type="PROSITE" id="PS51257">
    <property type="entry name" value="PROKAR_LIPOPROTEIN"/>
    <property type="match status" value="1"/>
</dbReference>
<evidence type="ECO:0000256" key="1">
    <source>
        <dbReference type="SAM" id="SignalP"/>
    </source>
</evidence>
<keyword evidence="1" id="KW-0732">Signal</keyword>
<organism evidence="3 4">
    <name type="scientific">Glaciihabitans tibetensis</name>
    <dbReference type="NCBI Taxonomy" id="1266600"/>
    <lineage>
        <taxon>Bacteria</taxon>
        <taxon>Bacillati</taxon>
        <taxon>Actinomycetota</taxon>
        <taxon>Actinomycetes</taxon>
        <taxon>Micrococcales</taxon>
        <taxon>Microbacteriaceae</taxon>
        <taxon>Glaciihabitans</taxon>
    </lineage>
</organism>
<feature type="signal peptide" evidence="1">
    <location>
        <begin position="1"/>
        <end position="26"/>
    </location>
</feature>
<evidence type="ECO:0000313" key="4">
    <source>
        <dbReference type="Proteomes" id="UP000237983"/>
    </source>
</evidence>
<dbReference type="EMBL" id="PVTL01000001">
    <property type="protein sequence ID" value="PRY70074.1"/>
    <property type="molecule type" value="Genomic_DNA"/>
</dbReference>
<dbReference type="AlphaFoldDB" id="A0A2T0VIL8"/>
<comment type="caution">
    <text evidence="3">The sequence shown here is derived from an EMBL/GenBank/DDBJ whole genome shotgun (WGS) entry which is preliminary data.</text>
</comment>
<accession>A0A2T0VIL8</accession>
<proteinExistence type="predicted"/>
<feature type="chain" id="PRO_5038968223" description="DUF6993 domain-containing protein" evidence="1">
    <location>
        <begin position="27"/>
        <end position="163"/>
    </location>
</feature>
<keyword evidence="4" id="KW-1185">Reference proteome</keyword>
<evidence type="ECO:0000259" key="2">
    <source>
        <dbReference type="Pfam" id="PF22504"/>
    </source>
</evidence>